<dbReference type="GO" id="GO:0004930">
    <property type="term" value="F:G protein-coupled receptor activity"/>
    <property type="evidence" value="ECO:0007669"/>
    <property type="project" value="InterPro"/>
</dbReference>
<dbReference type="GO" id="GO:0005576">
    <property type="term" value="C:extracellular region"/>
    <property type="evidence" value="ECO:0007669"/>
    <property type="project" value="UniProtKB-SubCell"/>
</dbReference>
<feature type="domain" description="Peptidase S1" evidence="10">
    <location>
        <begin position="60"/>
        <end position="295"/>
    </location>
</feature>
<organism evidence="12 13">
    <name type="scientific">Scylla paramamosain</name>
    <name type="common">Mud crab</name>
    <dbReference type="NCBI Taxonomy" id="85552"/>
    <lineage>
        <taxon>Eukaryota</taxon>
        <taxon>Metazoa</taxon>
        <taxon>Ecdysozoa</taxon>
        <taxon>Arthropoda</taxon>
        <taxon>Crustacea</taxon>
        <taxon>Multicrustacea</taxon>
        <taxon>Malacostraca</taxon>
        <taxon>Eumalacostraca</taxon>
        <taxon>Eucarida</taxon>
        <taxon>Decapoda</taxon>
        <taxon>Pleocyemata</taxon>
        <taxon>Brachyura</taxon>
        <taxon>Eubrachyura</taxon>
        <taxon>Portunoidea</taxon>
        <taxon>Portunidae</taxon>
        <taxon>Portuninae</taxon>
        <taxon>Scylla</taxon>
    </lineage>
</organism>
<dbReference type="GO" id="GO:0016020">
    <property type="term" value="C:membrane"/>
    <property type="evidence" value="ECO:0007669"/>
    <property type="project" value="UniProtKB-SubCell"/>
</dbReference>
<dbReference type="InterPro" id="IPR018114">
    <property type="entry name" value="TRYPSIN_HIS"/>
</dbReference>
<dbReference type="PANTHER" id="PTHR24252:SF7">
    <property type="entry name" value="HYALIN"/>
    <property type="match status" value="1"/>
</dbReference>
<name>A0AAW0UIQ4_SCYPA</name>
<feature type="transmembrane region" description="Helical" evidence="9">
    <location>
        <begin position="797"/>
        <end position="825"/>
    </location>
</feature>
<comment type="caution">
    <text evidence="12">The sequence shown here is derived from an EMBL/GenBank/DDBJ whole genome shotgun (WGS) entry which is preliminary data.</text>
</comment>
<feature type="domain" description="G-protein coupled receptors family 1 profile" evidence="11">
    <location>
        <begin position="610"/>
        <end position="850"/>
    </location>
</feature>
<evidence type="ECO:0000256" key="3">
    <source>
        <dbReference type="ARBA" id="ARBA00010663"/>
    </source>
</evidence>
<dbReference type="SMART" id="SM00020">
    <property type="entry name" value="Tryp_SPc"/>
    <property type="match status" value="2"/>
</dbReference>
<evidence type="ECO:0000256" key="2">
    <source>
        <dbReference type="ARBA" id="ARBA00004613"/>
    </source>
</evidence>
<keyword evidence="4" id="KW-0964">Secreted</keyword>
<evidence type="ECO:0000256" key="9">
    <source>
        <dbReference type="SAM" id="Phobius"/>
    </source>
</evidence>
<evidence type="ECO:0000259" key="10">
    <source>
        <dbReference type="PROSITE" id="PS50240"/>
    </source>
</evidence>
<dbReference type="PROSITE" id="PS00134">
    <property type="entry name" value="TRYPSIN_HIS"/>
    <property type="match status" value="1"/>
</dbReference>
<dbReference type="CDD" id="cd00190">
    <property type="entry name" value="Tryp_SPc"/>
    <property type="match status" value="2"/>
</dbReference>
<evidence type="ECO:0000256" key="1">
    <source>
        <dbReference type="ARBA" id="ARBA00004370"/>
    </source>
</evidence>
<dbReference type="Pfam" id="PF00001">
    <property type="entry name" value="7tm_1"/>
    <property type="match status" value="1"/>
</dbReference>
<proteinExistence type="inferred from homology"/>
<dbReference type="Gene3D" id="2.40.10.10">
    <property type="entry name" value="Trypsin-like serine proteases"/>
    <property type="match status" value="3"/>
</dbReference>
<comment type="similarity">
    <text evidence="3">Belongs to the G-protein coupled receptor 1 family.</text>
</comment>
<evidence type="ECO:0000256" key="6">
    <source>
        <dbReference type="ARBA" id="ARBA00022989"/>
    </source>
</evidence>
<evidence type="ECO:0000256" key="4">
    <source>
        <dbReference type="ARBA" id="ARBA00022525"/>
    </source>
</evidence>
<keyword evidence="13" id="KW-1185">Reference proteome</keyword>
<feature type="transmembrane region" description="Helical" evidence="9">
    <location>
        <begin position="831"/>
        <end position="853"/>
    </location>
</feature>
<accession>A0AAW0UIQ4</accession>
<dbReference type="InterPro" id="IPR009003">
    <property type="entry name" value="Peptidase_S1_PA"/>
</dbReference>
<protein>
    <submittedName>
        <fullName evidence="12">Uncharacterized protein</fullName>
    </submittedName>
</protein>
<dbReference type="InterPro" id="IPR043504">
    <property type="entry name" value="Peptidase_S1_PA_chymotrypsin"/>
</dbReference>
<dbReference type="Pfam" id="PF00089">
    <property type="entry name" value="Trypsin"/>
    <property type="match status" value="2"/>
</dbReference>
<keyword evidence="8" id="KW-1015">Disulfide bond</keyword>
<evidence type="ECO:0000313" key="13">
    <source>
        <dbReference type="Proteomes" id="UP001487740"/>
    </source>
</evidence>
<dbReference type="Proteomes" id="UP001487740">
    <property type="component" value="Unassembled WGS sequence"/>
</dbReference>
<evidence type="ECO:0000256" key="5">
    <source>
        <dbReference type="ARBA" id="ARBA00022692"/>
    </source>
</evidence>
<gene>
    <name evidence="12" type="ORF">O3P69_003768</name>
</gene>
<keyword evidence="6 9" id="KW-1133">Transmembrane helix</keyword>
<dbReference type="InterPro" id="IPR017452">
    <property type="entry name" value="GPCR_Rhodpsn_7TM"/>
</dbReference>
<dbReference type="SUPFAM" id="SSF50494">
    <property type="entry name" value="Trypsin-like serine proteases"/>
    <property type="match status" value="2"/>
</dbReference>
<feature type="transmembrane region" description="Helical" evidence="9">
    <location>
        <begin position="637"/>
        <end position="660"/>
    </location>
</feature>
<dbReference type="PROSITE" id="PS50240">
    <property type="entry name" value="TRYPSIN_DOM"/>
    <property type="match status" value="2"/>
</dbReference>
<evidence type="ECO:0000256" key="7">
    <source>
        <dbReference type="ARBA" id="ARBA00023136"/>
    </source>
</evidence>
<dbReference type="InterPro" id="IPR000276">
    <property type="entry name" value="GPCR_Rhodpsn"/>
</dbReference>
<dbReference type="PRINTS" id="PR00237">
    <property type="entry name" value="GPCRRHODOPSN"/>
</dbReference>
<keyword evidence="7 9" id="KW-0472">Membrane</keyword>
<dbReference type="EMBL" id="JARAKH010000012">
    <property type="protein sequence ID" value="KAK8398072.1"/>
    <property type="molecule type" value="Genomic_DNA"/>
</dbReference>
<dbReference type="SUPFAM" id="SSF81321">
    <property type="entry name" value="Family A G protein-coupled receptor-like"/>
    <property type="match status" value="1"/>
</dbReference>
<sequence>MQKLRGRPQEITVKESITTDASVNFTNSTLVPYSSYQMTWMKTQMECGKRGESPLTLNKIVGGTKAGKDEFPWQARQETNWNIHVCGSIVIDFSWVMTAAHCLYYYEPSQLLIVAGDYDRLEDEGSEQKREVESITVHPDYNTTTNENDIGLVKLVEPLKFGVSVSPICLPTHEFDILEGRECVVTGWGYTSQGGKLSNVLMKVNVPIISDGECQDNYSKKNKKISNHMICAGYSAGGKDSCQADSGGPLACLGPNNQYFLAGVVSWGWGCANPSFPGVYTEVSHYLTWIESVMRDHHTKDKHFLRTRLDEFPWQAALLDKKKKLLCGAVVIRQEWVASASHCLQGYKPHEITVVAGEHHLLKDEGVEQRVVGQEIFVHPQYVAVTEENDIGLIHLAQALRFDGKTVMPICMPTPDHLTDGYPHTSCVVTGWGSEKEGGDKSNVLLKVVVPLISDEKCRDCFLKEHRKVTDQMLCAGYPQGGKDSCQADSGGPLACRKEGNVYFLAGLVSWGKGCAEPNLPGVYTEVAHYLSWMNAIINGSNSDAHLDGGDQSLANTFLPGDFTKIMEYDEYKYSNYSYTDSWEEEDYHYSPPLIRTVLMSLATAIALLANVLLLVVLCSAPSLLNTTSNVIFLQRAIADLFSSIAMVFFTVGTTGVDIIVTGTCITFSVIIHVGTVASIEFLMAFAMDSYLAAYPQHHPPPSRRKTMRMNSALAWVLAAAAGIAAIVFTEASGRMCFLGPFFQSWNVYIKALELVVMFLVPLTVTWVFVSMALLPLPNSFSAEAREPGEKGPNRSLMLGLTSTFTVAYCLYWIFEIVIFSGYYGSWLLNLYYIVVTLPTLSEAVNPILVICLTEDLRQKVAGWLPSRRHSTSLPLGELCQLTTSDRTRLDAYTLQAVKIGSIHLSRGQHPAQQKRTEWGFPCTQHMNSVRGVLLRSATFTRPSLPSSRPPMLQVLQKVSQCCASKQRDFCSILDL</sequence>
<feature type="transmembrane region" description="Helical" evidence="9">
    <location>
        <begin position="598"/>
        <end position="625"/>
    </location>
</feature>
<dbReference type="AlphaFoldDB" id="A0AAW0UIQ4"/>
<dbReference type="GO" id="GO:0004252">
    <property type="term" value="F:serine-type endopeptidase activity"/>
    <property type="evidence" value="ECO:0007669"/>
    <property type="project" value="InterPro"/>
</dbReference>
<dbReference type="Gene3D" id="1.20.1070.10">
    <property type="entry name" value="Rhodopsin 7-helix transmembrane proteins"/>
    <property type="match status" value="1"/>
</dbReference>
<evidence type="ECO:0000259" key="11">
    <source>
        <dbReference type="PROSITE" id="PS50262"/>
    </source>
</evidence>
<feature type="transmembrane region" description="Helical" evidence="9">
    <location>
        <begin position="752"/>
        <end position="777"/>
    </location>
</feature>
<evidence type="ECO:0000313" key="12">
    <source>
        <dbReference type="EMBL" id="KAK8398072.1"/>
    </source>
</evidence>
<dbReference type="PROSITE" id="PS50262">
    <property type="entry name" value="G_PROTEIN_RECEP_F1_2"/>
    <property type="match status" value="1"/>
</dbReference>
<comment type="subcellular location">
    <subcellularLocation>
        <location evidence="1">Membrane</location>
    </subcellularLocation>
    <subcellularLocation>
        <location evidence="2">Secreted</location>
    </subcellularLocation>
</comment>
<evidence type="ECO:0000256" key="8">
    <source>
        <dbReference type="ARBA" id="ARBA00023157"/>
    </source>
</evidence>
<keyword evidence="5 9" id="KW-0812">Transmembrane</keyword>
<dbReference type="GO" id="GO:0006508">
    <property type="term" value="P:proteolysis"/>
    <property type="evidence" value="ECO:0007669"/>
    <property type="project" value="InterPro"/>
</dbReference>
<feature type="transmembrane region" description="Helical" evidence="9">
    <location>
        <begin position="666"/>
        <end position="692"/>
    </location>
</feature>
<feature type="transmembrane region" description="Helical" evidence="9">
    <location>
        <begin position="713"/>
        <end position="732"/>
    </location>
</feature>
<feature type="domain" description="Peptidase S1" evidence="10">
    <location>
        <begin position="293"/>
        <end position="539"/>
    </location>
</feature>
<dbReference type="FunFam" id="2.40.10.10:FF:000038">
    <property type="entry name" value="Serine protease"/>
    <property type="match status" value="2"/>
</dbReference>
<dbReference type="CDD" id="cd00637">
    <property type="entry name" value="7tm_classA_rhodopsin-like"/>
    <property type="match status" value="1"/>
</dbReference>
<reference evidence="12 13" key="1">
    <citation type="submission" date="2023-03" db="EMBL/GenBank/DDBJ databases">
        <title>High-quality genome of Scylla paramamosain provides insights in environmental adaptation.</title>
        <authorList>
            <person name="Zhang L."/>
        </authorList>
    </citation>
    <scope>NUCLEOTIDE SEQUENCE [LARGE SCALE GENOMIC DNA]</scope>
    <source>
        <strain evidence="12">LZ_2023a</strain>
        <tissue evidence="12">Muscle</tissue>
    </source>
</reference>
<dbReference type="PANTHER" id="PTHR24252">
    <property type="entry name" value="ACROSIN-RELATED"/>
    <property type="match status" value="1"/>
</dbReference>
<dbReference type="InterPro" id="IPR001254">
    <property type="entry name" value="Trypsin_dom"/>
</dbReference>